<dbReference type="EMBL" id="SJPH01000009">
    <property type="protein sequence ID" value="TWT41382.1"/>
    <property type="molecule type" value="Genomic_DNA"/>
</dbReference>
<dbReference type="Proteomes" id="UP000318995">
    <property type="component" value="Unassembled WGS sequence"/>
</dbReference>
<proteinExistence type="predicted"/>
<comment type="caution">
    <text evidence="2">The sequence shown here is derived from an EMBL/GenBank/DDBJ whole genome shotgun (WGS) entry which is preliminary data.</text>
</comment>
<evidence type="ECO:0000313" key="3">
    <source>
        <dbReference type="Proteomes" id="UP000318995"/>
    </source>
</evidence>
<protein>
    <submittedName>
        <fullName evidence="2">Uncharacterized protein</fullName>
    </submittedName>
</protein>
<sequence length="332" mass="36457">MGLKSLFAKRLLERGLEGLPPALRTLVEGWDDAVDAEIAAHRFSDDFVSDLQDLAFFFSSGKAGATGAHRLSPGECDKGVQSLLQLLQSEFEGNAPTLERLLPRRKKSRKAALLYFAINVEEVKAVCLAIIDALSSQHSKIFGDKQDGVWQSRSLSQVVRAEDRISEKSDSVSSSKGLNSPPDSNVSDQWARASIADLVQALSARVEEVAREESLMESFFDAVAFARHAQTLGKKPDGLQLKDVNTWLREQAGKELLDEQKPAVAEAINYFRDHWSASLVYVEKGVETNCVLRAAAMNYGKGGTGMTFYVRETGAGGKHLSNRKVLPSMQLR</sequence>
<feature type="region of interest" description="Disordered" evidence="1">
    <location>
        <begin position="166"/>
        <end position="186"/>
    </location>
</feature>
<evidence type="ECO:0000313" key="2">
    <source>
        <dbReference type="EMBL" id="TWT41382.1"/>
    </source>
</evidence>
<gene>
    <name evidence="2" type="ORF">Pla111_30960</name>
</gene>
<dbReference type="AlphaFoldDB" id="A0A5C5VV32"/>
<accession>A0A5C5VV32</accession>
<reference evidence="2 3" key="1">
    <citation type="submission" date="2019-02" db="EMBL/GenBank/DDBJ databases">
        <title>Deep-cultivation of Planctomycetes and their phenomic and genomic characterization uncovers novel biology.</title>
        <authorList>
            <person name="Wiegand S."/>
            <person name="Jogler M."/>
            <person name="Boedeker C."/>
            <person name="Pinto D."/>
            <person name="Vollmers J."/>
            <person name="Rivas-Marin E."/>
            <person name="Kohn T."/>
            <person name="Peeters S.H."/>
            <person name="Heuer A."/>
            <person name="Rast P."/>
            <person name="Oberbeckmann S."/>
            <person name="Bunk B."/>
            <person name="Jeske O."/>
            <person name="Meyerdierks A."/>
            <person name="Storesund J.E."/>
            <person name="Kallscheuer N."/>
            <person name="Luecker S."/>
            <person name="Lage O.M."/>
            <person name="Pohl T."/>
            <person name="Merkel B.J."/>
            <person name="Hornburger P."/>
            <person name="Mueller R.-W."/>
            <person name="Bruemmer F."/>
            <person name="Labrenz M."/>
            <person name="Spormann A.M."/>
            <person name="Op Den Camp H."/>
            <person name="Overmann J."/>
            <person name="Amann R."/>
            <person name="Jetten M.S.M."/>
            <person name="Mascher T."/>
            <person name="Medema M.H."/>
            <person name="Devos D.P."/>
            <person name="Kaster A.-K."/>
            <person name="Ovreas L."/>
            <person name="Rohde M."/>
            <person name="Galperin M.Y."/>
            <person name="Jogler C."/>
        </authorList>
    </citation>
    <scope>NUCLEOTIDE SEQUENCE [LARGE SCALE GENOMIC DNA]</scope>
    <source>
        <strain evidence="2 3">Pla111</strain>
    </source>
</reference>
<evidence type="ECO:0000256" key="1">
    <source>
        <dbReference type="SAM" id="MobiDB-lite"/>
    </source>
</evidence>
<keyword evidence="3" id="KW-1185">Reference proteome</keyword>
<name>A0A5C5VV32_9BACT</name>
<dbReference type="RefSeq" id="WP_231931086.1">
    <property type="nucleotide sequence ID" value="NZ_SJPH01000009.1"/>
</dbReference>
<organism evidence="2 3">
    <name type="scientific">Botrimarina hoheduenensis</name>
    <dbReference type="NCBI Taxonomy" id="2528000"/>
    <lineage>
        <taxon>Bacteria</taxon>
        <taxon>Pseudomonadati</taxon>
        <taxon>Planctomycetota</taxon>
        <taxon>Planctomycetia</taxon>
        <taxon>Pirellulales</taxon>
        <taxon>Lacipirellulaceae</taxon>
        <taxon>Botrimarina</taxon>
    </lineage>
</organism>
<feature type="compositionally biased region" description="Low complexity" evidence="1">
    <location>
        <begin position="171"/>
        <end position="180"/>
    </location>
</feature>